<dbReference type="OrthoDB" id="2143914at2759"/>
<organism evidence="9 10">
    <name type="scientific">Rhizopus azygosporus</name>
    <name type="common">Rhizopus microsporus var. azygosporus</name>
    <dbReference type="NCBI Taxonomy" id="86630"/>
    <lineage>
        <taxon>Eukaryota</taxon>
        <taxon>Fungi</taxon>
        <taxon>Fungi incertae sedis</taxon>
        <taxon>Mucoromycota</taxon>
        <taxon>Mucoromycotina</taxon>
        <taxon>Mucoromycetes</taxon>
        <taxon>Mucorales</taxon>
        <taxon>Mucorineae</taxon>
        <taxon>Rhizopodaceae</taxon>
        <taxon>Rhizopus</taxon>
    </lineage>
</organism>
<keyword evidence="10" id="KW-1185">Reference proteome</keyword>
<feature type="region of interest" description="Disordered" evidence="5">
    <location>
        <begin position="494"/>
        <end position="516"/>
    </location>
</feature>
<protein>
    <submittedName>
        <fullName evidence="9">Myb-like DNA-binding domain protein</fullName>
    </submittedName>
</protein>
<dbReference type="GO" id="GO:0042795">
    <property type="term" value="P:snRNA transcription by RNA polymerase II"/>
    <property type="evidence" value="ECO:0007669"/>
    <property type="project" value="TreeGrafter"/>
</dbReference>
<evidence type="ECO:0000259" key="8">
    <source>
        <dbReference type="PROSITE" id="PS51294"/>
    </source>
</evidence>
<dbReference type="SMART" id="SM00717">
    <property type="entry name" value="SANT"/>
    <property type="match status" value="4"/>
</dbReference>
<keyword evidence="3" id="KW-0804">Transcription</keyword>
<feature type="domain" description="Myb-like" evidence="6">
    <location>
        <begin position="313"/>
        <end position="357"/>
    </location>
</feature>
<keyword evidence="2 9" id="KW-0238">DNA-binding</keyword>
<dbReference type="Pfam" id="PF00249">
    <property type="entry name" value="Myb_DNA-binding"/>
    <property type="match status" value="3"/>
</dbReference>
<evidence type="ECO:0000256" key="5">
    <source>
        <dbReference type="SAM" id="MobiDB-lite"/>
    </source>
</evidence>
<dbReference type="PROSITE" id="PS51293">
    <property type="entry name" value="SANT"/>
    <property type="match status" value="1"/>
</dbReference>
<dbReference type="GO" id="GO:0000978">
    <property type="term" value="F:RNA polymerase II cis-regulatory region sequence-specific DNA binding"/>
    <property type="evidence" value="ECO:0007669"/>
    <property type="project" value="TreeGrafter"/>
</dbReference>
<feature type="domain" description="HTH myb-type" evidence="8">
    <location>
        <begin position="310"/>
        <end position="355"/>
    </location>
</feature>
<dbReference type="InterPro" id="IPR009057">
    <property type="entry name" value="Homeodomain-like_sf"/>
</dbReference>
<feature type="domain" description="Myb-like" evidence="6">
    <location>
        <begin position="252"/>
        <end position="301"/>
    </location>
</feature>
<dbReference type="AlphaFoldDB" id="A0A367JWI3"/>
<reference evidence="9 10" key="1">
    <citation type="journal article" date="2018" name="G3 (Bethesda)">
        <title>Phylogenetic and Phylogenomic Definition of Rhizopus Species.</title>
        <authorList>
            <person name="Gryganskyi A.P."/>
            <person name="Golan J."/>
            <person name="Dolatabadi S."/>
            <person name="Mondo S."/>
            <person name="Robb S."/>
            <person name="Idnurm A."/>
            <person name="Muszewska A."/>
            <person name="Steczkiewicz K."/>
            <person name="Masonjones S."/>
            <person name="Liao H.L."/>
            <person name="Gajdeczka M.T."/>
            <person name="Anike F."/>
            <person name="Vuek A."/>
            <person name="Anishchenko I.M."/>
            <person name="Voigt K."/>
            <person name="de Hoog G.S."/>
            <person name="Smith M.E."/>
            <person name="Heitman J."/>
            <person name="Vilgalys R."/>
            <person name="Stajich J.E."/>
        </authorList>
    </citation>
    <scope>NUCLEOTIDE SEQUENCE [LARGE SCALE GENOMIC DNA]</scope>
    <source>
        <strain evidence="9 10">CBS 357.93</strain>
    </source>
</reference>
<dbReference type="PANTHER" id="PTHR46621:SF1">
    <property type="entry name" value="SNRNA-ACTIVATING PROTEIN COMPLEX SUBUNIT 4"/>
    <property type="match status" value="1"/>
</dbReference>
<dbReference type="InterPro" id="IPR017930">
    <property type="entry name" value="Myb_dom"/>
</dbReference>
<dbReference type="InterPro" id="IPR051575">
    <property type="entry name" value="Myb-like_DNA-bd"/>
</dbReference>
<evidence type="ECO:0000313" key="10">
    <source>
        <dbReference type="Proteomes" id="UP000252139"/>
    </source>
</evidence>
<keyword evidence="4" id="KW-0539">Nucleus</keyword>
<feature type="domain" description="Myb-like" evidence="6">
    <location>
        <begin position="358"/>
        <end position="409"/>
    </location>
</feature>
<feature type="compositionally biased region" description="Basic and acidic residues" evidence="5">
    <location>
        <begin position="710"/>
        <end position="720"/>
    </location>
</feature>
<comment type="caution">
    <text evidence="9">The sequence shown here is derived from an EMBL/GenBank/DDBJ whole genome shotgun (WGS) entry which is preliminary data.</text>
</comment>
<name>A0A367JWI3_RHIAZ</name>
<evidence type="ECO:0000256" key="2">
    <source>
        <dbReference type="ARBA" id="ARBA00023125"/>
    </source>
</evidence>
<dbReference type="Pfam" id="PF09073">
    <property type="entry name" value="BUD22"/>
    <property type="match status" value="2"/>
</dbReference>
<feature type="region of interest" description="Disordered" evidence="5">
    <location>
        <begin position="138"/>
        <end position="165"/>
    </location>
</feature>
<dbReference type="STRING" id="86630.A0A367JWI3"/>
<feature type="domain" description="SANT" evidence="7">
    <location>
        <begin position="361"/>
        <end position="413"/>
    </location>
</feature>
<dbReference type="EMBL" id="PJQL01000593">
    <property type="protein sequence ID" value="RCH94296.1"/>
    <property type="molecule type" value="Genomic_DNA"/>
</dbReference>
<keyword evidence="1" id="KW-0805">Transcription regulation</keyword>
<evidence type="ECO:0000256" key="4">
    <source>
        <dbReference type="ARBA" id="ARBA00023242"/>
    </source>
</evidence>
<dbReference type="InterPro" id="IPR015158">
    <property type="entry name" value="Bud22_dom"/>
</dbReference>
<evidence type="ECO:0000259" key="6">
    <source>
        <dbReference type="PROSITE" id="PS50090"/>
    </source>
</evidence>
<feature type="compositionally biased region" description="Acidic residues" evidence="5">
    <location>
        <begin position="138"/>
        <end position="159"/>
    </location>
</feature>
<evidence type="ECO:0000313" key="9">
    <source>
        <dbReference type="EMBL" id="RCH94296.1"/>
    </source>
</evidence>
<gene>
    <name evidence="9" type="primary">MYB4R1_2</name>
    <name evidence="9" type="ORF">CU097_010875</name>
</gene>
<feature type="region of interest" description="Disordered" evidence="5">
    <location>
        <begin position="679"/>
        <end position="778"/>
    </location>
</feature>
<dbReference type="SUPFAM" id="SSF46689">
    <property type="entry name" value="Homeodomain-like"/>
    <property type="match status" value="3"/>
</dbReference>
<dbReference type="InterPro" id="IPR017884">
    <property type="entry name" value="SANT_dom"/>
</dbReference>
<dbReference type="GO" id="GO:0001006">
    <property type="term" value="F:RNA polymerase III type 3 promoter sequence-specific DNA binding"/>
    <property type="evidence" value="ECO:0007669"/>
    <property type="project" value="TreeGrafter"/>
</dbReference>
<dbReference type="CDD" id="cd00167">
    <property type="entry name" value="SANT"/>
    <property type="match status" value="2"/>
</dbReference>
<dbReference type="PANTHER" id="PTHR46621">
    <property type="entry name" value="SNRNA-ACTIVATING PROTEIN COMPLEX SUBUNIT 4"/>
    <property type="match status" value="1"/>
</dbReference>
<feature type="region of interest" description="Disordered" evidence="5">
    <location>
        <begin position="621"/>
        <end position="664"/>
    </location>
</feature>
<dbReference type="PROSITE" id="PS50090">
    <property type="entry name" value="MYB_LIKE"/>
    <property type="match status" value="3"/>
</dbReference>
<dbReference type="GO" id="GO:0019185">
    <property type="term" value="C:snRNA-activating protein complex"/>
    <property type="evidence" value="ECO:0007669"/>
    <property type="project" value="TreeGrafter"/>
</dbReference>
<dbReference type="InterPro" id="IPR001005">
    <property type="entry name" value="SANT/Myb"/>
</dbReference>
<feature type="domain" description="HTH myb-type" evidence="8">
    <location>
        <begin position="358"/>
        <end position="413"/>
    </location>
</feature>
<evidence type="ECO:0000256" key="3">
    <source>
        <dbReference type="ARBA" id="ARBA00023163"/>
    </source>
</evidence>
<proteinExistence type="predicted"/>
<dbReference type="GO" id="GO:0042796">
    <property type="term" value="P:snRNA transcription by RNA polymerase III"/>
    <property type="evidence" value="ECO:0007669"/>
    <property type="project" value="TreeGrafter"/>
</dbReference>
<feature type="domain" description="HTH myb-type" evidence="8">
    <location>
        <begin position="252"/>
        <end position="306"/>
    </location>
</feature>
<evidence type="ECO:0000256" key="1">
    <source>
        <dbReference type="ARBA" id="ARBA00023015"/>
    </source>
</evidence>
<sequence length="778" mass="90433">MVESNESTQDDPLSAVLSQLVSPDNLDPELQAVDDDQDMQDILDALLELQRLEGQEGDLFDQDNLTISYAISLNQELQREAERQVALIDQQMKLVIDRLNNLKAIARQESTCKHFRKSGYSQSIKKVLFFDEGELLQNSDEESHDEESESSDEENDENVDSSNNEGYRIARGWTGLERKRLFEAIHSEAKRVIAHEFLKRNEPWRVWEIDKMAPAELEAVPVNMIDWERVSSLHVTTRDPNECLIQWTTQEHPAINKKPWSAQESAKLNSLVLTYGEIGQWETIANELGTNRTISQCFSRYMADKHARGQHRKWTPELDALLEKGVRMFGDQNWQHVASMFGNKSGQQCLQRWRKATSPAIIKQRWTPEEDDMLKRAMQLYGIGNWRKIQRLVPGRTDMQCRERYVNKHDESVRRDRITAEEKQKIKELVEKAKHQQIHNPNSQPTDTEALKEELQNTRKLKLEHKLHQGRREIKSALKKSKIIETQKQIKKIKSATAMEEKKDDEKESQKKVKPGDLPKLEKELDMLKHVDLEYLADKKIKSTLQKNPAFKNEELVKQVIDSIEINNKYSEDIDKLILSNIEARLLAHKSVVAEVQGITQSFISILKGDAEKIEKKKAEELKKKKKAEEAKKRAAEANDEGQGAKRQKMNGKPNASSKFTESLAEYDEKNDEFFKKIYEGETKKNRPGQRQRRKQWEELYGRKANHISEQYKQREEKRLANPNYKPKKKQEKKPEIKKAPVEPMHPSWEAKRQQQEMMSKALSGKVSSNNKIVFDDD</sequence>
<dbReference type="PROSITE" id="PS51294">
    <property type="entry name" value="HTH_MYB"/>
    <property type="match status" value="3"/>
</dbReference>
<feature type="compositionally biased region" description="Basic and acidic residues" evidence="5">
    <location>
        <begin position="621"/>
        <end position="637"/>
    </location>
</feature>
<evidence type="ECO:0000259" key="7">
    <source>
        <dbReference type="PROSITE" id="PS51293"/>
    </source>
</evidence>
<dbReference type="Proteomes" id="UP000252139">
    <property type="component" value="Unassembled WGS sequence"/>
</dbReference>
<feature type="compositionally biased region" description="Basic and acidic residues" evidence="5">
    <location>
        <begin position="499"/>
        <end position="516"/>
    </location>
</feature>
<dbReference type="Gene3D" id="1.10.10.60">
    <property type="entry name" value="Homeodomain-like"/>
    <property type="match status" value="3"/>
</dbReference>
<accession>A0A367JWI3</accession>